<dbReference type="Pfam" id="PF08281">
    <property type="entry name" value="Sigma70_r4_2"/>
    <property type="match status" value="1"/>
</dbReference>
<protein>
    <recommendedName>
        <fullName evidence="9">RNA polymerase sigma factor 70 region 4 type 2 domain-containing protein</fullName>
    </recommendedName>
</protein>
<dbReference type="AlphaFoldDB" id="A0A6J4Q2Y6"/>
<dbReference type="EMBL" id="CADCUR010000289">
    <property type="protein sequence ID" value="CAA9426625.1"/>
    <property type="molecule type" value="Genomic_DNA"/>
</dbReference>
<dbReference type="SUPFAM" id="SSF88659">
    <property type="entry name" value="Sigma3 and sigma4 domains of RNA polymerase sigma factors"/>
    <property type="match status" value="1"/>
</dbReference>
<proteinExistence type="inferred from homology"/>
<dbReference type="GO" id="GO:0006352">
    <property type="term" value="P:DNA-templated transcription initiation"/>
    <property type="evidence" value="ECO:0007669"/>
    <property type="project" value="InterPro"/>
</dbReference>
<evidence type="ECO:0000256" key="3">
    <source>
        <dbReference type="ARBA" id="ARBA00023082"/>
    </source>
</evidence>
<evidence type="ECO:0000256" key="4">
    <source>
        <dbReference type="ARBA" id="ARBA00023125"/>
    </source>
</evidence>
<evidence type="ECO:0000313" key="8">
    <source>
        <dbReference type="EMBL" id="CAA9426625.1"/>
    </source>
</evidence>
<dbReference type="NCBIfam" id="TIGR02937">
    <property type="entry name" value="sigma70-ECF"/>
    <property type="match status" value="1"/>
</dbReference>
<dbReference type="Pfam" id="PF04542">
    <property type="entry name" value="Sigma70_r2"/>
    <property type="match status" value="1"/>
</dbReference>
<keyword evidence="2" id="KW-0805">Transcription regulation</keyword>
<name>A0A6J4Q2Y6_9BACT</name>
<feature type="domain" description="RNA polymerase sigma-70 region 2" evidence="6">
    <location>
        <begin position="85"/>
        <end position="163"/>
    </location>
</feature>
<reference evidence="8" key="1">
    <citation type="submission" date="2020-02" db="EMBL/GenBank/DDBJ databases">
        <authorList>
            <person name="Meier V. D."/>
        </authorList>
    </citation>
    <scope>NUCLEOTIDE SEQUENCE</scope>
    <source>
        <strain evidence="8">AVDCRST_MAG74</strain>
    </source>
</reference>
<evidence type="ECO:0008006" key="9">
    <source>
        <dbReference type="Google" id="ProtNLM"/>
    </source>
</evidence>
<dbReference type="PANTHER" id="PTHR43133">
    <property type="entry name" value="RNA POLYMERASE ECF-TYPE SIGMA FACTO"/>
    <property type="match status" value="1"/>
</dbReference>
<gene>
    <name evidence="8" type="ORF">AVDCRST_MAG74-3383</name>
</gene>
<dbReference type="GO" id="GO:0016987">
    <property type="term" value="F:sigma factor activity"/>
    <property type="evidence" value="ECO:0007669"/>
    <property type="project" value="UniProtKB-KW"/>
</dbReference>
<keyword evidence="3" id="KW-0731">Sigma factor</keyword>
<evidence type="ECO:0000256" key="5">
    <source>
        <dbReference type="ARBA" id="ARBA00023163"/>
    </source>
</evidence>
<dbReference type="InterPro" id="IPR039425">
    <property type="entry name" value="RNA_pol_sigma-70-like"/>
</dbReference>
<evidence type="ECO:0000256" key="1">
    <source>
        <dbReference type="ARBA" id="ARBA00010641"/>
    </source>
</evidence>
<dbReference type="InterPro" id="IPR036388">
    <property type="entry name" value="WH-like_DNA-bd_sf"/>
</dbReference>
<dbReference type="Gene3D" id="1.10.1740.10">
    <property type="match status" value="1"/>
</dbReference>
<dbReference type="InterPro" id="IPR013325">
    <property type="entry name" value="RNA_pol_sigma_r2"/>
</dbReference>
<evidence type="ECO:0000259" key="7">
    <source>
        <dbReference type="Pfam" id="PF08281"/>
    </source>
</evidence>
<dbReference type="InterPro" id="IPR007627">
    <property type="entry name" value="RNA_pol_sigma70_r2"/>
</dbReference>
<dbReference type="InterPro" id="IPR013249">
    <property type="entry name" value="RNA_pol_sigma70_r4_t2"/>
</dbReference>
<dbReference type="InterPro" id="IPR013324">
    <property type="entry name" value="RNA_pol_sigma_r3/r4-like"/>
</dbReference>
<dbReference type="GO" id="GO:0003677">
    <property type="term" value="F:DNA binding"/>
    <property type="evidence" value="ECO:0007669"/>
    <property type="project" value="UniProtKB-KW"/>
</dbReference>
<dbReference type="InterPro" id="IPR014284">
    <property type="entry name" value="RNA_pol_sigma-70_dom"/>
</dbReference>
<keyword evidence="4" id="KW-0238">DNA-binding</keyword>
<organism evidence="8">
    <name type="scientific">uncultured Pyrinomonadaceae bacterium</name>
    <dbReference type="NCBI Taxonomy" id="2283094"/>
    <lineage>
        <taxon>Bacteria</taxon>
        <taxon>Pseudomonadati</taxon>
        <taxon>Acidobacteriota</taxon>
        <taxon>Blastocatellia</taxon>
        <taxon>Blastocatellales</taxon>
        <taxon>Pyrinomonadaceae</taxon>
        <taxon>environmental samples</taxon>
    </lineage>
</organism>
<dbReference type="Gene3D" id="1.10.10.10">
    <property type="entry name" value="Winged helix-like DNA-binding domain superfamily/Winged helix DNA-binding domain"/>
    <property type="match status" value="1"/>
</dbReference>
<dbReference type="PANTHER" id="PTHR43133:SF8">
    <property type="entry name" value="RNA POLYMERASE SIGMA FACTOR HI_1459-RELATED"/>
    <property type="match status" value="1"/>
</dbReference>
<comment type="similarity">
    <text evidence="1">Belongs to the sigma-70 factor family. ECF subfamily.</text>
</comment>
<dbReference type="SUPFAM" id="SSF88946">
    <property type="entry name" value="Sigma2 domain of RNA polymerase sigma factors"/>
    <property type="match status" value="1"/>
</dbReference>
<evidence type="ECO:0000256" key="2">
    <source>
        <dbReference type="ARBA" id="ARBA00023015"/>
    </source>
</evidence>
<feature type="domain" description="RNA polymerase sigma factor 70 region 4 type 2" evidence="7">
    <location>
        <begin position="211"/>
        <end position="258"/>
    </location>
</feature>
<accession>A0A6J4Q2Y6</accession>
<sequence length="319" mass="35819">MISEKYIRTIDEATWSLISRAENPRRLSAADLQTRIVAALEKYLFKDNENASDADVKNFVDEIRADDLCLIIACEKGDETAWSDLVKSFDSTVKSAARRYAKNAEDAEDLAGSIWAELYGLKRDANGNVKSKLAYYSGRGSLAGWLRAVTNQLAVDQFRKESKFVQIEEAREFENLANESAANSENAKLVHGSDNPEENFIVKQTQRDVSDALKQAIEELEAEDRLILKLYYFDDLKLKDIGTVLGFHEATASRKLVRIQTNVRKSVERILQTRHGWQGEEVAHHLADAASKLGVNFEKMLAIFVVAALVQDVFQTGVL</sequence>
<keyword evidence="5" id="KW-0804">Transcription</keyword>
<evidence type="ECO:0000259" key="6">
    <source>
        <dbReference type="Pfam" id="PF04542"/>
    </source>
</evidence>